<dbReference type="InterPro" id="IPR053977">
    <property type="entry name" value="Rv2466c-like"/>
</dbReference>
<feature type="region of interest" description="Disordered" evidence="1">
    <location>
        <begin position="110"/>
        <end position="138"/>
    </location>
</feature>
<dbReference type="SUPFAM" id="SSF52833">
    <property type="entry name" value="Thioredoxin-like"/>
    <property type="match status" value="1"/>
</dbReference>
<evidence type="ECO:0000313" key="2">
    <source>
        <dbReference type="EMBL" id="MFC3514374.1"/>
    </source>
</evidence>
<dbReference type="InterPro" id="IPR036249">
    <property type="entry name" value="Thioredoxin-like_sf"/>
</dbReference>
<dbReference type="RefSeq" id="WP_377872328.1">
    <property type="nucleotide sequence ID" value="NZ_JBHMAY010000037.1"/>
</dbReference>
<organism evidence="2 3">
    <name type="scientific">Amycolatopsis halotolerans</name>
    <dbReference type="NCBI Taxonomy" id="330083"/>
    <lineage>
        <taxon>Bacteria</taxon>
        <taxon>Bacillati</taxon>
        <taxon>Actinomycetota</taxon>
        <taxon>Actinomycetes</taxon>
        <taxon>Pseudonocardiales</taxon>
        <taxon>Pseudonocardiaceae</taxon>
        <taxon>Amycolatopsis</taxon>
    </lineage>
</organism>
<evidence type="ECO:0008006" key="4">
    <source>
        <dbReference type="Google" id="ProtNLM"/>
    </source>
</evidence>
<name>A0ABV7QQY5_9PSEU</name>
<proteinExistence type="predicted"/>
<dbReference type="Pfam" id="PF22234">
    <property type="entry name" value="Rv2466c-like"/>
    <property type="match status" value="1"/>
</dbReference>
<reference evidence="3" key="1">
    <citation type="journal article" date="2019" name="Int. J. Syst. Evol. Microbiol.">
        <title>The Global Catalogue of Microorganisms (GCM) 10K type strain sequencing project: providing services to taxonomists for standard genome sequencing and annotation.</title>
        <authorList>
            <consortium name="The Broad Institute Genomics Platform"/>
            <consortium name="The Broad Institute Genome Sequencing Center for Infectious Disease"/>
            <person name="Wu L."/>
            <person name="Ma J."/>
        </authorList>
    </citation>
    <scope>NUCLEOTIDE SEQUENCE [LARGE SCALE GENOMIC DNA]</scope>
    <source>
        <strain evidence="3">CGMCC 4.7682</strain>
    </source>
</reference>
<keyword evidence="3" id="KW-1185">Reference proteome</keyword>
<dbReference type="EMBL" id="JBHRWI010000039">
    <property type="protein sequence ID" value="MFC3514374.1"/>
    <property type="molecule type" value="Genomic_DNA"/>
</dbReference>
<evidence type="ECO:0000256" key="1">
    <source>
        <dbReference type="SAM" id="MobiDB-lite"/>
    </source>
</evidence>
<gene>
    <name evidence="2" type="ORF">ACFORO_29690</name>
</gene>
<protein>
    <recommendedName>
        <fullName evidence="4">DSBA-like thioredoxin domain-containing protein</fullName>
    </recommendedName>
</protein>
<dbReference type="Gene3D" id="3.40.30.10">
    <property type="entry name" value="Glutaredoxin"/>
    <property type="match status" value="1"/>
</dbReference>
<dbReference type="Proteomes" id="UP001595764">
    <property type="component" value="Unassembled WGS sequence"/>
</dbReference>
<sequence length="190" mass="20449">MTGVVLYADPVCPFAWLAYRWLADAETEFSVRPMSLSVLNEGQTVPEAHRQRIEDSLHVGRVRAAIEDPAAATRFHLELARRIHEQRQPVDRALLRAALRAAGLPEDLADQANSADADPAVHSAHRASQDALGETGGSPITEIDGRAFFGPVLTELPTPAEGRALRAAAAVPAFAELRRPRVGAPTIPEG</sequence>
<comment type="caution">
    <text evidence="2">The sequence shown here is derived from an EMBL/GenBank/DDBJ whole genome shotgun (WGS) entry which is preliminary data.</text>
</comment>
<accession>A0ABV7QQY5</accession>
<evidence type="ECO:0000313" key="3">
    <source>
        <dbReference type="Proteomes" id="UP001595764"/>
    </source>
</evidence>